<dbReference type="Proteomes" id="UP000518266">
    <property type="component" value="Unassembled WGS sequence"/>
</dbReference>
<feature type="non-terminal residue" evidence="1">
    <location>
        <position position="114"/>
    </location>
</feature>
<sequence length="114" mass="12388">MLGDSQMITHGALIGTSHPTFKSQLSLFKGRHNGDNNRHNPIIISFKSALTHPFKTKGEVTAFHLIIGIETSGKHPIGSILVKIIESPADVIPDLAPIYTESQMFHSVPEIPPA</sequence>
<dbReference type="AlphaFoldDB" id="A0A7J5ZDD9"/>
<accession>A0A7J5ZDD9</accession>
<gene>
    <name evidence="1" type="ORF">F7725_000107</name>
</gene>
<evidence type="ECO:0000313" key="1">
    <source>
        <dbReference type="EMBL" id="KAF3859852.1"/>
    </source>
</evidence>
<reference evidence="1 2" key="1">
    <citation type="submission" date="2020-03" db="EMBL/GenBank/DDBJ databases">
        <title>Dissostichus mawsoni Genome sequencing and assembly.</title>
        <authorList>
            <person name="Park H."/>
        </authorList>
    </citation>
    <scope>NUCLEOTIDE SEQUENCE [LARGE SCALE GENOMIC DNA]</scope>
    <source>
        <strain evidence="1">DM0001</strain>
        <tissue evidence="1">Muscle</tissue>
    </source>
</reference>
<protein>
    <submittedName>
        <fullName evidence="1">Uncharacterized protein</fullName>
    </submittedName>
</protein>
<organism evidence="1 2">
    <name type="scientific">Dissostichus mawsoni</name>
    <name type="common">Antarctic cod</name>
    <dbReference type="NCBI Taxonomy" id="36200"/>
    <lineage>
        <taxon>Eukaryota</taxon>
        <taxon>Metazoa</taxon>
        <taxon>Chordata</taxon>
        <taxon>Craniata</taxon>
        <taxon>Vertebrata</taxon>
        <taxon>Euteleostomi</taxon>
        <taxon>Actinopterygii</taxon>
        <taxon>Neopterygii</taxon>
        <taxon>Teleostei</taxon>
        <taxon>Neoteleostei</taxon>
        <taxon>Acanthomorphata</taxon>
        <taxon>Eupercaria</taxon>
        <taxon>Perciformes</taxon>
        <taxon>Notothenioidei</taxon>
        <taxon>Nototheniidae</taxon>
        <taxon>Dissostichus</taxon>
    </lineage>
</organism>
<name>A0A7J5ZDD9_DISMA</name>
<proteinExistence type="predicted"/>
<evidence type="ECO:0000313" key="2">
    <source>
        <dbReference type="Proteomes" id="UP000518266"/>
    </source>
</evidence>
<keyword evidence="2" id="KW-1185">Reference proteome</keyword>
<comment type="caution">
    <text evidence="1">The sequence shown here is derived from an EMBL/GenBank/DDBJ whole genome shotgun (WGS) entry which is preliminary data.</text>
</comment>
<dbReference type="EMBL" id="JAAKFY010000002">
    <property type="protein sequence ID" value="KAF3859852.1"/>
    <property type="molecule type" value="Genomic_DNA"/>
</dbReference>